<proteinExistence type="predicted"/>
<dbReference type="InterPro" id="IPR015947">
    <property type="entry name" value="PUA-like_sf"/>
</dbReference>
<comment type="caution">
    <text evidence="2">The sequence shown here is derived from an EMBL/GenBank/DDBJ whole genome shotgun (WGS) entry which is preliminary data.</text>
</comment>
<dbReference type="Pfam" id="PF02190">
    <property type="entry name" value="LON_substr_bdg"/>
    <property type="match status" value="1"/>
</dbReference>
<dbReference type="Gene3D" id="2.30.130.40">
    <property type="entry name" value="LON domain-like"/>
    <property type="match status" value="1"/>
</dbReference>
<dbReference type="Gene3D" id="1.10.4060.10">
    <property type="entry name" value="BPP1347 like domain"/>
    <property type="match status" value="1"/>
</dbReference>
<keyword evidence="3" id="KW-1185">Reference proteome</keyword>
<dbReference type="GO" id="GO:0008233">
    <property type="term" value="F:peptidase activity"/>
    <property type="evidence" value="ECO:0007669"/>
    <property type="project" value="UniProtKB-KW"/>
</dbReference>
<dbReference type="Proteomes" id="UP000037848">
    <property type="component" value="Unassembled WGS sequence"/>
</dbReference>
<gene>
    <name evidence="2" type="ORF">ADS77_12265</name>
</gene>
<evidence type="ECO:0000313" key="2">
    <source>
        <dbReference type="EMBL" id="KPH62471.1"/>
    </source>
</evidence>
<dbReference type="AlphaFoldDB" id="A0A0N0LZ46"/>
<feature type="domain" description="Lon N-terminal" evidence="1">
    <location>
        <begin position="5"/>
        <end position="175"/>
    </location>
</feature>
<reference evidence="2 3" key="1">
    <citation type="submission" date="2015-08" db="EMBL/GenBank/DDBJ databases">
        <title>Draft Genome Sequence of Pseudoalteromonas porphyrae UCD-SED14.</title>
        <authorList>
            <person name="Coil D.A."/>
            <person name="Jospin G."/>
            <person name="Lee R.D."/>
            <person name="Eisen J.A."/>
        </authorList>
    </citation>
    <scope>NUCLEOTIDE SEQUENCE [LARGE SCALE GENOMIC DNA]</scope>
    <source>
        <strain evidence="2 3">UCD-SED14</strain>
    </source>
</reference>
<dbReference type="InterPro" id="IPR003111">
    <property type="entry name" value="Lon_prtase_N"/>
</dbReference>
<dbReference type="PATRIC" id="fig|187330.3.peg.877"/>
<dbReference type="SUPFAM" id="SSF88697">
    <property type="entry name" value="PUA domain-like"/>
    <property type="match status" value="1"/>
</dbReference>
<organism evidence="2 3">
    <name type="scientific">Pseudoalteromonas porphyrae</name>
    <dbReference type="NCBI Taxonomy" id="187330"/>
    <lineage>
        <taxon>Bacteria</taxon>
        <taxon>Pseudomonadati</taxon>
        <taxon>Pseudomonadota</taxon>
        <taxon>Gammaproteobacteria</taxon>
        <taxon>Alteromonadales</taxon>
        <taxon>Pseudoalteromonadaceae</taxon>
        <taxon>Pseudoalteromonas</taxon>
    </lineage>
</organism>
<protein>
    <submittedName>
        <fullName evidence="2">ATP-dependent protease</fullName>
    </submittedName>
</protein>
<sequence>MKRAIFPLPVFLLPHGYTRLRIFEQRYLDMVKESLKSGSGFVLCQYDIDCYLNTPTRGCLVEIVDFTLDEGGVLVIDVAAMYAVEITDVVQDKNKLRYGQTSKTKEPNWFTEPHTIERSDTCLVSALKDLFADNKQLRNLYRETQFDNFNWVIARWLELLPISIDKKQQLAYKSDFANIHTFLHTVINNEFT</sequence>
<evidence type="ECO:0000259" key="1">
    <source>
        <dbReference type="Pfam" id="PF02190"/>
    </source>
</evidence>
<dbReference type="RefSeq" id="WP_054203784.1">
    <property type="nucleotide sequence ID" value="NZ_LHPH01000013.1"/>
</dbReference>
<dbReference type="EMBL" id="LHPH01000013">
    <property type="protein sequence ID" value="KPH62471.1"/>
    <property type="molecule type" value="Genomic_DNA"/>
</dbReference>
<keyword evidence="2" id="KW-0378">Hydrolase</keyword>
<dbReference type="OrthoDB" id="8558970at2"/>
<dbReference type="InterPro" id="IPR046336">
    <property type="entry name" value="Lon_prtase_N_sf"/>
</dbReference>
<keyword evidence="2" id="KW-0645">Protease</keyword>
<accession>A0A0N0LZ46</accession>
<name>A0A0N0LZ46_9GAMM</name>
<evidence type="ECO:0000313" key="3">
    <source>
        <dbReference type="Proteomes" id="UP000037848"/>
    </source>
</evidence>
<dbReference type="GO" id="GO:0006508">
    <property type="term" value="P:proteolysis"/>
    <property type="evidence" value="ECO:0007669"/>
    <property type="project" value="UniProtKB-KW"/>
</dbReference>
<dbReference type="STRING" id="187330.AMS58_04260"/>